<organism evidence="12">
    <name type="scientific">bioreactor metagenome</name>
    <dbReference type="NCBI Taxonomy" id="1076179"/>
    <lineage>
        <taxon>unclassified sequences</taxon>
        <taxon>metagenomes</taxon>
        <taxon>ecological metagenomes</taxon>
    </lineage>
</organism>
<dbReference type="PROSITE" id="PS00600">
    <property type="entry name" value="AA_TRANSFER_CLASS_3"/>
    <property type="match status" value="1"/>
</dbReference>
<evidence type="ECO:0000256" key="5">
    <source>
        <dbReference type="ARBA" id="ARBA00022490"/>
    </source>
</evidence>
<dbReference type="NCBIfam" id="TIGR00508">
    <property type="entry name" value="bioA"/>
    <property type="match status" value="1"/>
</dbReference>
<dbReference type="InterPro" id="IPR005814">
    <property type="entry name" value="Aminotrans_3"/>
</dbReference>
<gene>
    <name evidence="12" type="primary">bioK_3</name>
    <name evidence="12" type="ORF">SDC9_70512</name>
</gene>
<dbReference type="PIRSF" id="PIRSF000521">
    <property type="entry name" value="Transaminase_4ab_Lys_Orn"/>
    <property type="match status" value="1"/>
</dbReference>
<comment type="caution">
    <text evidence="12">The sequence shown here is derived from an EMBL/GenBank/DDBJ whole genome shotgun (WGS) entry which is preliminary data.</text>
</comment>
<accession>A0A644Y661</accession>
<dbReference type="InterPro" id="IPR015424">
    <property type="entry name" value="PyrdxlP-dep_Trfase"/>
</dbReference>
<keyword evidence="9" id="KW-0093">Biotin biosynthesis</keyword>
<dbReference type="GO" id="GO:0005737">
    <property type="term" value="C:cytoplasm"/>
    <property type="evidence" value="ECO:0007669"/>
    <property type="project" value="UniProtKB-SubCell"/>
</dbReference>
<dbReference type="GO" id="GO:0009102">
    <property type="term" value="P:biotin biosynthetic process"/>
    <property type="evidence" value="ECO:0007669"/>
    <property type="project" value="UniProtKB-UniPathway"/>
</dbReference>
<keyword evidence="10" id="KW-0663">Pyridoxal phosphate</keyword>
<comment type="cofactor">
    <cofactor evidence="1">
        <name>pyridoxal 5'-phosphate</name>
        <dbReference type="ChEBI" id="CHEBI:597326"/>
    </cofactor>
</comment>
<name>A0A644Y661_9ZZZZ</name>
<dbReference type="HAMAP" id="MF_00834">
    <property type="entry name" value="BioA"/>
    <property type="match status" value="1"/>
</dbReference>
<reference evidence="12" key="1">
    <citation type="submission" date="2019-08" db="EMBL/GenBank/DDBJ databases">
        <authorList>
            <person name="Kucharzyk K."/>
            <person name="Murdoch R.W."/>
            <person name="Higgins S."/>
            <person name="Loffler F."/>
        </authorList>
    </citation>
    <scope>NUCLEOTIDE SEQUENCE</scope>
</reference>
<evidence type="ECO:0000256" key="11">
    <source>
        <dbReference type="SAM" id="Coils"/>
    </source>
</evidence>
<dbReference type="EC" id="2.6.1.105" evidence="12"/>
<evidence type="ECO:0000256" key="9">
    <source>
        <dbReference type="ARBA" id="ARBA00022756"/>
    </source>
</evidence>
<dbReference type="UniPathway" id="UPA00078"/>
<proteinExistence type="inferred from homology"/>
<dbReference type="SUPFAM" id="SSF53383">
    <property type="entry name" value="PLP-dependent transferases"/>
    <property type="match status" value="1"/>
</dbReference>
<dbReference type="EMBL" id="VSSQ01004170">
    <property type="protein sequence ID" value="MPM24035.1"/>
    <property type="molecule type" value="Genomic_DNA"/>
</dbReference>
<dbReference type="InterPro" id="IPR015422">
    <property type="entry name" value="PyrdxlP-dep_Trfase_small"/>
</dbReference>
<evidence type="ECO:0000256" key="10">
    <source>
        <dbReference type="ARBA" id="ARBA00022898"/>
    </source>
</evidence>
<dbReference type="FunFam" id="3.40.640.10:FF:000078">
    <property type="entry name" value="Adenosylmethionine-8-amino-7-oxononanoate aminotransferase"/>
    <property type="match status" value="1"/>
</dbReference>
<evidence type="ECO:0000256" key="3">
    <source>
        <dbReference type="ARBA" id="ARBA00004746"/>
    </source>
</evidence>
<keyword evidence="11" id="KW-0175">Coiled coil</keyword>
<evidence type="ECO:0000256" key="1">
    <source>
        <dbReference type="ARBA" id="ARBA00001933"/>
    </source>
</evidence>
<keyword evidence="7 12" id="KW-0808">Transferase</keyword>
<dbReference type="CDD" id="cd00610">
    <property type="entry name" value="OAT_like"/>
    <property type="match status" value="1"/>
</dbReference>
<dbReference type="Gene3D" id="3.40.640.10">
    <property type="entry name" value="Type I PLP-dependent aspartate aminotransferase-like (Major domain)"/>
    <property type="match status" value="1"/>
</dbReference>
<evidence type="ECO:0000256" key="6">
    <source>
        <dbReference type="ARBA" id="ARBA00022576"/>
    </source>
</evidence>
<dbReference type="GO" id="GO:0004015">
    <property type="term" value="F:adenosylmethionine-8-amino-7-oxononanoate transaminase activity"/>
    <property type="evidence" value="ECO:0007669"/>
    <property type="project" value="InterPro"/>
</dbReference>
<dbReference type="InterPro" id="IPR015421">
    <property type="entry name" value="PyrdxlP-dep_Trfase_major"/>
</dbReference>
<keyword evidence="5" id="KW-0963">Cytoplasm</keyword>
<dbReference type="AlphaFoldDB" id="A0A644Y661"/>
<protein>
    <submittedName>
        <fullName evidence="12">L-Lysine--8-amino-7-oxononanoate transaminase</fullName>
        <ecNumber evidence="12">2.6.1.105</ecNumber>
    </submittedName>
</protein>
<dbReference type="GO" id="GO:0030170">
    <property type="term" value="F:pyridoxal phosphate binding"/>
    <property type="evidence" value="ECO:0007669"/>
    <property type="project" value="InterPro"/>
</dbReference>
<dbReference type="PANTHER" id="PTHR42684">
    <property type="entry name" value="ADENOSYLMETHIONINE-8-AMINO-7-OXONONANOATE AMINOTRANSFERASE"/>
    <property type="match status" value="1"/>
</dbReference>
<dbReference type="InterPro" id="IPR005815">
    <property type="entry name" value="BioA"/>
</dbReference>
<evidence type="ECO:0000256" key="2">
    <source>
        <dbReference type="ARBA" id="ARBA00004496"/>
    </source>
</evidence>
<evidence type="ECO:0000256" key="7">
    <source>
        <dbReference type="ARBA" id="ARBA00022679"/>
    </source>
</evidence>
<comment type="subunit">
    <text evidence="4">Homodimer.</text>
</comment>
<feature type="coiled-coil region" evidence="11">
    <location>
        <begin position="425"/>
        <end position="456"/>
    </location>
</feature>
<evidence type="ECO:0000256" key="4">
    <source>
        <dbReference type="ARBA" id="ARBA00011738"/>
    </source>
</evidence>
<comment type="subcellular location">
    <subcellularLocation>
        <location evidence="2">Cytoplasm</location>
    </subcellularLocation>
</comment>
<evidence type="ECO:0000256" key="8">
    <source>
        <dbReference type="ARBA" id="ARBA00022691"/>
    </source>
</evidence>
<comment type="pathway">
    <text evidence="3">Cofactor biosynthesis; biotin biosynthesis.</text>
</comment>
<keyword evidence="6 12" id="KW-0032">Aminotransferase</keyword>
<dbReference type="PANTHER" id="PTHR42684:SF17">
    <property type="entry name" value="ADENOSYLMETHIONINE-8-AMINO-7-OXONONANOATE AMINOTRANSFERASE"/>
    <property type="match status" value="1"/>
</dbReference>
<dbReference type="Gene3D" id="3.90.1150.10">
    <property type="entry name" value="Aspartate Aminotransferase, domain 1"/>
    <property type="match status" value="1"/>
</dbReference>
<dbReference type="InterPro" id="IPR049704">
    <property type="entry name" value="Aminotrans_3_PPA_site"/>
</dbReference>
<dbReference type="Pfam" id="PF00202">
    <property type="entry name" value="Aminotran_3"/>
    <property type="match status" value="1"/>
</dbReference>
<evidence type="ECO:0000313" key="12">
    <source>
        <dbReference type="EMBL" id="MPM24035.1"/>
    </source>
</evidence>
<sequence>MNKWEKLDKEYIWHPFTQMKGWNENEQLVIERGEGVKLYDTEGRSYYDGISSLWVNIHGHHRPEIDQAIKDQLNQIAHSTLLGLINKPSAEFAEKLVEVAPAGLNKVFYSDDGSTAVEAAVKIAFQYWQHKGQPEKQGFINLGDSYHGDTVGAVSVGNIDVFHKVYKPLLFSTSKMTCPSFYHNKIKGLASEDAFLKYCLDEIEAYLKEHADTTAAMIIEPLVQAAAGMLMQPKGYIKGVRELTRKYDVLLIVDEVATGFGRTGKMWACDNEGISPDLMTLSKGITGGYLPLGATLATDEIYDAFLGEPTEYKTFYHGHSYTGNPLACAAGLASLEIFKKENVIANLPPKMDVIAKHMEKMNKMKYVGDARQCGMLAGIELVHDKEKKEPFAAELLMAGGICQAARKYGLIVRNIGDVIIFMPPLASSIEEIEIMLEKLEQAMEEVFAKVDSGKQTVFSDPCAF</sequence>
<keyword evidence="8" id="KW-0949">S-adenosyl-L-methionine</keyword>